<proteinExistence type="predicted"/>
<evidence type="ECO:0000256" key="1">
    <source>
        <dbReference type="SAM" id="MobiDB-lite"/>
    </source>
</evidence>
<reference evidence="2" key="1">
    <citation type="journal article" date="2007" name="J. Bacteriol.">
        <title>Comparative genome analysis of four magnetotactic bacteria reveals a complex set of group-specific genes implicated in magnetosome biomineralization and function.</title>
        <authorList>
            <person name="Richter M."/>
            <person name="Kube M."/>
            <person name="Bazylinski D.A."/>
            <person name="Lombardot T."/>
            <person name="Gloeckner F.O."/>
            <person name="Reinhardt R."/>
            <person name="Schueler D."/>
        </authorList>
    </citation>
    <scope>NUCLEOTIDE SEQUENCE</scope>
    <source>
        <strain evidence="2">MSR-1</strain>
    </source>
</reference>
<feature type="region of interest" description="Disordered" evidence="1">
    <location>
        <begin position="1"/>
        <end position="41"/>
    </location>
</feature>
<sequence length="41" mass="4013">MASGASRLSRPALAADGRSGGRHHLHQSGSTGAGSGIGVER</sequence>
<feature type="compositionally biased region" description="Gly residues" evidence="1">
    <location>
        <begin position="31"/>
        <end position="41"/>
    </location>
</feature>
<protein>
    <submittedName>
        <fullName evidence="2">Uncharacterized protein</fullName>
    </submittedName>
</protein>
<dbReference type="AlphaFoldDB" id="A4TTP9"/>
<accession>A4TTP9</accession>
<organism evidence="2">
    <name type="scientific">Magnetospirillum gryphiswaldense</name>
    <dbReference type="NCBI Taxonomy" id="55518"/>
    <lineage>
        <taxon>Bacteria</taxon>
        <taxon>Pseudomonadati</taxon>
        <taxon>Pseudomonadota</taxon>
        <taxon>Alphaproteobacteria</taxon>
        <taxon>Rhodospirillales</taxon>
        <taxon>Rhodospirillaceae</taxon>
        <taxon>Magnetospirillum</taxon>
    </lineage>
</organism>
<name>A4TTP9_9PROT</name>
<gene>
    <name evidence="2" type="ORF">MGR_2086</name>
</gene>
<dbReference type="EMBL" id="CU459003">
    <property type="protein sequence ID" value="CAM74006.1"/>
    <property type="molecule type" value="Genomic_DNA"/>
</dbReference>
<evidence type="ECO:0000313" key="2">
    <source>
        <dbReference type="EMBL" id="CAM74006.1"/>
    </source>
</evidence>